<evidence type="ECO:0000256" key="1">
    <source>
        <dbReference type="SAM" id="MobiDB-lite"/>
    </source>
</evidence>
<proteinExistence type="predicted"/>
<gene>
    <name evidence="2" type="ORF">BV898_12522</name>
</gene>
<feature type="region of interest" description="Disordered" evidence="1">
    <location>
        <begin position="311"/>
        <end position="334"/>
    </location>
</feature>
<organism evidence="2 3">
    <name type="scientific">Hypsibius exemplaris</name>
    <name type="common">Freshwater tardigrade</name>
    <dbReference type="NCBI Taxonomy" id="2072580"/>
    <lineage>
        <taxon>Eukaryota</taxon>
        <taxon>Metazoa</taxon>
        <taxon>Ecdysozoa</taxon>
        <taxon>Tardigrada</taxon>
        <taxon>Eutardigrada</taxon>
        <taxon>Parachela</taxon>
        <taxon>Hypsibioidea</taxon>
        <taxon>Hypsibiidae</taxon>
        <taxon>Hypsibius</taxon>
    </lineage>
</organism>
<protein>
    <submittedName>
        <fullName evidence="2">Uncharacterized protein</fullName>
    </submittedName>
</protein>
<dbReference type="OrthoDB" id="10658385at2759"/>
<evidence type="ECO:0000313" key="2">
    <source>
        <dbReference type="EMBL" id="OQV13198.1"/>
    </source>
</evidence>
<accession>A0A1W0WDD0</accession>
<keyword evidence="3" id="KW-1185">Reference proteome</keyword>
<dbReference type="AlphaFoldDB" id="A0A1W0WDD0"/>
<name>A0A1W0WDD0_HYPEX</name>
<feature type="compositionally biased region" description="Low complexity" evidence="1">
    <location>
        <begin position="311"/>
        <end position="325"/>
    </location>
</feature>
<sequence>MAVTWSAQRCGQASIGVSSLSSFRRFSFFLRETTIGFPSFLLRMINLIRTVVALVWCATLDRAQGQYGSPSPSSSYGAAPVSSYSYAASPAMQAVSAPAQSVQYPSVNLPLLSFPATLGNANLGTVVTTAAVATPAAAVATGGNNYLATLPASPVANIAPYNYAFGVYANDYDASRDYYYNHSAGDIYALNTWTSNLTGYGALNLSSPSAVAAANWWSAYPYQLAAWNDAATTQASATTAATTVAGASAIVNASTYYAAFQGNLNGIGIPGLGLSVPGPAPNVSIITPGLSYAYNVGSPAAAAAAATPAAASSSSYTSNSGYASAPVASYGRRR</sequence>
<evidence type="ECO:0000313" key="3">
    <source>
        <dbReference type="Proteomes" id="UP000192578"/>
    </source>
</evidence>
<dbReference type="EMBL" id="MTYJ01000128">
    <property type="protein sequence ID" value="OQV13198.1"/>
    <property type="molecule type" value="Genomic_DNA"/>
</dbReference>
<comment type="caution">
    <text evidence="2">The sequence shown here is derived from an EMBL/GenBank/DDBJ whole genome shotgun (WGS) entry which is preliminary data.</text>
</comment>
<dbReference type="Proteomes" id="UP000192578">
    <property type="component" value="Unassembled WGS sequence"/>
</dbReference>
<reference evidence="3" key="1">
    <citation type="submission" date="2017-01" db="EMBL/GenBank/DDBJ databases">
        <title>Comparative genomics of anhydrobiosis in the tardigrade Hypsibius dujardini.</title>
        <authorList>
            <person name="Yoshida Y."/>
            <person name="Koutsovoulos G."/>
            <person name="Laetsch D."/>
            <person name="Stevens L."/>
            <person name="Kumar S."/>
            <person name="Horikawa D."/>
            <person name="Ishino K."/>
            <person name="Komine S."/>
            <person name="Tomita M."/>
            <person name="Blaxter M."/>
            <person name="Arakawa K."/>
        </authorList>
    </citation>
    <scope>NUCLEOTIDE SEQUENCE [LARGE SCALE GENOMIC DNA]</scope>
    <source>
        <strain evidence="3">Z151</strain>
    </source>
</reference>